<proteinExistence type="predicted"/>
<evidence type="ECO:0000256" key="1">
    <source>
        <dbReference type="SAM" id="MobiDB-lite"/>
    </source>
</evidence>
<dbReference type="AlphaFoldDB" id="A0A401ZI57"/>
<dbReference type="InterPro" id="IPR027417">
    <property type="entry name" value="P-loop_NTPase"/>
</dbReference>
<keyword evidence="3" id="KW-1185">Reference proteome</keyword>
<evidence type="ECO:0000313" key="3">
    <source>
        <dbReference type="Proteomes" id="UP000287224"/>
    </source>
</evidence>
<feature type="region of interest" description="Disordered" evidence="1">
    <location>
        <begin position="508"/>
        <end position="528"/>
    </location>
</feature>
<dbReference type="SUPFAM" id="SSF56112">
    <property type="entry name" value="Protein kinase-like (PK-like)"/>
    <property type="match status" value="1"/>
</dbReference>
<dbReference type="Gene3D" id="3.40.50.300">
    <property type="entry name" value="P-loop containing nucleotide triphosphate hydrolases"/>
    <property type="match status" value="1"/>
</dbReference>
<sequence>MPIHRSAHRVAEHAFASMVQALLKRQAFPFVYETGEDPYLIQTHASAVIITPEMVYKLKKPRDFGFFDYSTIEQRRHFCQLEVRLNSELAPGVYLGVAPVIERPDETLCFGETYPPGNEPPPGPLLNAAGTLVDYAVVMRRLPENATLHALLEAGKVTPELMDEVARVVAQFHRRTPTSDAIANAGSMQVIQENWDENFRQMRPYCGRTLSRKTYTALQHYVHHCLKHDKELFRRRFLHDYIRDCHGDLRLQHIYVLPEKYQDTLPRIILLDRVEFNERIRYGDVASEVAFLYMELDFARRPDLAYAFLTRYIAETHDSSLISLLPFYACYRACVRGKVISFLLDDPEVGPEQRARAQVEASELFKLALRYSRCSSRPYLIIVGGVMGSGKSTIARQIQDEYACALLSTDSVRKQLTHLPATQPQAEAFGSGIYDPAWTRRTYAVLNERAQAYLQQGYSVVVDGTYARRVDRQEIARAAIQHGASVIFIECTCPRELTLQRLEQRWRERISATPSPEGTPDASDGRPELYDSQMAHWEAFDPEQEPLVRHITLSTASSQRANLEALQRRLHVLLTNTAEEKISVPQAHYLSDISQSFPHKQQ</sequence>
<dbReference type="Proteomes" id="UP000287224">
    <property type="component" value="Unassembled WGS sequence"/>
</dbReference>
<dbReference type="SUPFAM" id="SSF52540">
    <property type="entry name" value="P-loop containing nucleoside triphosphate hydrolases"/>
    <property type="match status" value="1"/>
</dbReference>
<dbReference type="InterPro" id="IPR011009">
    <property type="entry name" value="Kinase-like_dom_sf"/>
</dbReference>
<dbReference type="PANTHER" id="PTHR43883:SF1">
    <property type="entry name" value="GLUCONOKINASE"/>
    <property type="match status" value="1"/>
</dbReference>
<keyword evidence="2" id="KW-0808">Transferase</keyword>
<name>A0A401ZI57_9CHLR</name>
<dbReference type="EMBL" id="BIFQ01000001">
    <property type="protein sequence ID" value="GCE06523.1"/>
    <property type="molecule type" value="Genomic_DNA"/>
</dbReference>
<organism evidence="2 3">
    <name type="scientific">Dictyobacter aurantiacus</name>
    <dbReference type="NCBI Taxonomy" id="1936993"/>
    <lineage>
        <taxon>Bacteria</taxon>
        <taxon>Bacillati</taxon>
        <taxon>Chloroflexota</taxon>
        <taxon>Ktedonobacteria</taxon>
        <taxon>Ktedonobacterales</taxon>
        <taxon>Dictyobacteraceae</taxon>
        <taxon>Dictyobacter</taxon>
    </lineage>
</organism>
<comment type="caution">
    <text evidence="2">The sequence shown here is derived from an EMBL/GenBank/DDBJ whole genome shotgun (WGS) entry which is preliminary data.</text>
</comment>
<accession>A0A401ZI57</accession>
<dbReference type="Pfam" id="PF13671">
    <property type="entry name" value="AAA_33"/>
    <property type="match status" value="1"/>
</dbReference>
<dbReference type="GO" id="GO:0016301">
    <property type="term" value="F:kinase activity"/>
    <property type="evidence" value="ECO:0007669"/>
    <property type="project" value="UniProtKB-KW"/>
</dbReference>
<dbReference type="PANTHER" id="PTHR43883">
    <property type="entry name" value="SLR0207 PROTEIN"/>
    <property type="match status" value="1"/>
</dbReference>
<gene>
    <name evidence="2" type="ORF">KDAU_38520</name>
</gene>
<reference evidence="3" key="1">
    <citation type="submission" date="2018-12" db="EMBL/GenBank/DDBJ databases">
        <title>Tengunoibacter tsumagoiensis gen. nov., sp. nov., Dictyobacter kobayashii sp. nov., D. alpinus sp. nov., and D. joshuensis sp. nov. and description of Dictyobacteraceae fam. nov. within the order Ktedonobacterales isolated from Tengu-no-mugimeshi.</title>
        <authorList>
            <person name="Wang C.M."/>
            <person name="Zheng Y."/>
            <person name="Sakai Y."/>
            <person name="Toyoda A."/>
            <person name="Minakuchi Y."/>
            <person name="Abe K."/>
            <person name="Yokota A."/>
            <person name="Yabe S."/>
        </authorList>
    </citation>
    <scope>NUCLEOTIDE SEQUENCE [LARGE SCALE GENOMIC DNA]</scope>
    <source>
        <strain evidence="3">S-27</strain>
    </source>
</reference>
<dbReference type="RefSeq" id="WP_126597462.1">
    <property type="nucleotide sequence ID" value="NZ_BIFQ01000001.1"/>
</dbReference>
<dbReference type="OrthoDB" id="9810277at2"/>
<evidence type="ECO:0000313" key="2">
    <source>
        <dbReference type="EMBL" id="GCE06523.1"/>
    </source>
</evidence>
<protein>
    <submittedName>
        <fullName evidence="2">Kinase</fullName>
    </submittedName>
</protein>
<keyword evidence="2" id="KW-0418">Kinase</keyword>
<dbReference type="InterPro" id="IPR052732">
    <property type="entry name" value="Cell-binding_unc_protein"/>
</dbReference>